<organism evidence="2 3">
    <name type="scientific">Spiribacter vilamensis</name>
    <dbReference type="NCBI Taxonomy" id="531306"/>
    <lineage>
        <taxon>Bacteria</taxon>
        <taxon>Pseudomonadati</taxon>
        <taxon>Pseudomonadota</taxon>
        <taxon>Gammaproteobacteria</taxon>
        <taxon>Chromatiales</taxon>
        <taxon>Ectothiorhodospiraceae</taxon>
        <taxon>Spiribacter</taxon>
    </lineage>
</organism>
<dbReference type="InterPro" id="IPR038695">
    <property type="entry name" value="Saro_0823-like_sf"/>
</dbReference>
<dbReference type="PANTHER" id="PTHR37953:SF1">
    <property type="entry name" value="UPF0127 PROTEIN MJ1496"/>
    <property type="match status" value="1"/>
</dbReference>
<keyword evidence="1" id="KW-0812">Transmembrane</keyword>
<sequence>MPDVQCTSETPTETTRFGCGRVLAMKRWITRLLAGLALAGFILLGDAWLFGGEADSAASDRPAAWQSMAEGTVLIEREPGRGEDTEPTRLPVRIADDARERGQGMQNLPPAVIREHPIWFEFPSPRRTGWHMRNVRLALDIAYVDANGEVLAVERMSPGGSGYGISEPIAAALELAAGEAERLDIEPGTRLTRSR</sequence>
<protein>
    <recommendedName>
        <fullName evidence="4">DUF192 domain-containing protein</fullName>
    </recommendedName>
</protein>
<name>A0A4Q8D1E4_9GAMM</name>
<keyword evidence="3" id="KW-1185">Reference proteome</keyword>
<accession>A0A4Q8D1E4</accession>
<feature type="transmembrane region" description="Helical" evidence="1">
    <location>
        <begin position="32"/>
        <end position="51"/>
    </location>
</feature>
<keyword evidence="1" id="KW-1133">Transmembrane helix</keyword>
<dbReference type="Proteomes" id="UP000292298">
    <property type="component" value="Unassembled WGS sequence"/>
</dbReference>
<dbReference type="PANTHER" id="PTHR37953">
    <property type="entry name" value="UPF0127 PROTEIN MJ1496"/>
    <property type="match status" value="1"/>
</dbReference>
<evidence type="ECO:0000256" key="1">
    <source>
        <dbReference type="SAM" id="Phobius"/>
    </source>
</evidence>
<comment type="caution">
    <text evidence="2">The sequence shown here is derived from an EMBL/GenBank/DDBJ whole genome shotgun (WGS) entry which is preliminary data.</text>
</comment>
<reference evidence="2 3" key="1">
    <citation type="submission" date="2019-02" db="EMBL/GenBank/DDBJ databases">
        <title>Genomic Encyclopedia of Type Strains, Phase IV (KMG-IV): sequencing the most valuable type-strain genomes for metagenomic binning, comparative biology and taxonomic classification.</title>
        <authorList>
            <person name="Goeker M."/>
        </authorList>
    </citation>
    <scope>NUCLEOTIDE SEQUENCE [LARGE SCALE GENOMIC DNA]</scope>
    <source>
        <strain evidence="2 3">DSM 21056</strain>
    </source>
</reference>
<evidence type="ECO:0008006" key="4">
    <source>
        <dbReference type="Google" id="ProtNLM"/>
    </source>
</evidence>
<proteinExistence type="predicted"/>
<evidence type="ECO:0000313" key="3">
    <source>
        <dbReference type="Proteomes" id="UP000292298"/>
    </source>
</evidence>
<dbReference type="OrthoDB" id="5796728at2"/>
<dbReference type="EMBL" id="SHLI01000001">
    <property type="protein sequence ID" value="RZU99122.1"/>
    <property type="molecule type" value="Genomic_DNA"/>
</dbReference>
<gene>
    <name evidence="2" type="ORF">EV698_1402</name>
</gene>
<evidence type="ECO:0000313" key="2">
    <source>
        <dbReference type="EMBL" id="RZU99122.1"/>
    </source>
</evidence>
<dbReference type="Gene3D" id="2.60.120.1140">
    <property type="entry name" value="Protein of unknown function DUF192"/>
    <property type="match status" value="1"/>
</dbReference>
<dbReference type="AlphaFoldDB" id="A0A4Q8D1E4"/>
<dbReference type="Pfam" id="PF02643">
    <property type="entry name" value="DUF192"/>
    <property type="match status" value="1"/>
</dbReference>
<dbReference type="InterPro" id="IPR003795">
    <property type="entry name" value="DUF192"/>
</dbReference>
<keyword evidence="1" id="KW-0472">Membrane</keyword>